<feature type="chain" id="PRO_5029718286" description="Prostate and testis expressed 2" evidence="1">
    <location>
        <begin position="23"/>
        <end position="137"/>
    </location>
</feature>
<comment type="caution">
    <text evidence="2">The sequence shown here is derived from an EMBL/GenBank/DDBJ whole genome shotgun (WGS) entry which is preliminary data.</text>
</comment>
<evidence type="ECO:0000313" key="3">
    <source>
        <dbReference type="Proteomes" id="UP000558488"/>
    </source>
</evidence>
<name>A0A7J7UG90_PIPKU</name>
<sequence>MGSWIFQVLLLGVFMVLFMDEGDRVLTIRLIRYCNQCEFFDGYKCIGGIKSCWKFNIAWYNRSCRTDHMYYYDRPTARYLYRYTKLSCETCEAGMNLEFHDLMRETYCCVHDDRCNDPDDIPETAKEYVSKDTDRIV</sequence>
<evidence type="ECO:0008006" key="4">
    <source>
        <dbReference type="Google" id="ProtNLM"/>
    </source>
</evidence>
<dbReference type="EMBL" id="JACAGB010000020">
    <property type="protein sequence ID" value="KAF6311889.1"/>
    <property type="molecule type" value="Genomic_DNA"/>
</dbReference>
<gene>
    <name evidence="2" type="ORF">mPipKuh1_009086</name>
</gene>
<keyword evidence="1" id="KW-0732">Signal</keyword>
<dbReference type="Proteomes" id="UP000558488">
    <property type="component" value="Unassembled WGS sequence"/>
</dbReference>
<proteinExistence type="predicted"/>
<evidence type="ECO:0000313" key="2">
    <source>
        <dbReference type="EMBL" id="KAF6311889.1"/>
    </source>
</evidence>
<keyword evidence="3" id="KW-1185">Reference proteome</keyword>
<reference evidence="2 3" key="1">
    <citation type="journal article" date="2020" name="Nature">
        <title>Six reference-quality genomes reveal evolution of bat adaptations.</title>
        <authorList>
            <person name="Jebb D."/>
            <person name="Huang Z."/>
            <person name="Pippel M."/>
            <person name="Hughes G.M."/>
            <person name="Lavrichenko K."/>
            <person name="Devanna P."/>
            <person name="Winkler S."/>
            <person name="Jermiin L.S."/>
            <person name="Skirmuntt E.C."/>
            <person name="Katzourakis A."/>
            <person name="Burkitt-Gray L."/>
            <person name="Ray D.A."/>
            <person name="Sullivan K.A.M."/>
            <person name="Roscito J.G."/>
            <person name="Kirilenko B.M."/>
            <person name="Davalos L.M."/>
            <person name="Corthals A.P."/>
            <person name="Power M.L."/>
            <person name="Jones G."/>
            <person name="Ransome R.D."/>
            <person name="Dechmann D.K.N."/>
            <person name="Locatelli A.G."/>
            <person name="Puechmaille S.J."/>
            <person name="Fedrigo O."/>
            <person name="Jarvis E.D."/>
            <person name="Hiller M."/>
            <person name="Vernes S.C."/>
            <person name="Myers E.W."/>
            <person name="Teeling E.C."/>
        </authorList>
    </citation>
    <scope>NUCLEOTIDE SEQUENCE [LARGE SCALE GENOMIC DNA]</scope>
    <source>
        <strain evidence="2">MPipKuh1</strain>
        <tissue evidence="2">Flight muscle</tissue>
    </source>
</reference>
<organism evidence="2 3">
    <name type="scientific">Pipistrellus kuhlii</name>
    <name type="common">Kuhl's pipistrelle</name>
    <dbReference type="NCBI Taxonomy" id="59472"/>
    <lineage>
        <taxon>Eukaryota</taxon>
        <taxon>Metazoa</taxon>
        <taxon>Chordata</taxon>
        <taxon>Craniata</taxon>
        <taxon>Vertebrata</taxon>
        <taxon>Euteleostomi</taxon>
        <taxon>Mammalia</taxon>
        <taxon>Eutheria</taxon>
        <taxon>Laurasiatheria</taxon>
        <taxon>Chiroptera</taxon>
        <taxon>Yangochiroptera</taxon>
        <taxon>Vespertilionidae</taxon>
        <taxon>Pipistrellus</taxon>
    </lineage>
</organism>
<accession>A0A7J7UG90</accession>
<protein>
    <recommendedName>
        <fullName evidence="4">Prostate and testis expressed 2</fullName>
    </recommendedName>
</protein>
<dbReference type="AlphaFoldDB" id="A0A7J7UG90"/>
<evidence type="ECO:0000256" key="1">
    <source>
        <dbReference type="SAM" id="SignalP"/>
    </source>
</evidence>
<feature type="signal peptide" evidence="1">
    <location>
        <begin position="1"/>
        <end position="22"/>
    </location>
</feature>